<dbReference type="AlphaFoldDB" id="A0AAV4TCJ6"/>
<evidence type="ECO:0000313" key="2">
    <source>
        <dbReference type="Proteomes" id="UP001054945"/>
    </source>
</evidence>
<dbReference type="Proteomes" id="UP001054945">
    <property type="component" value="Unassembled WGS sequence"/>
</dbReference>
<reference evidence="1 2" key="1">
    <citation type="submission" date="2021-06" db="EMBL/GenBank/DDBJ databases">
        <title>Caerostris extrusa draft genome.</title>
        <authorList>
            <person name="Kono N."/>
            <person name="Arakawa K."/>
        </authorList>
    </citation>
    <scope>NUCLEOTIDE SEQUENCE [LARGE SCALE GENOMIC DNA]</scope>
</reference>
<comment type="caution">
    <text evidence="1">The sequence shown here is derived from an EMBL/GenBank/DDBJ whole genome shotgun (WGS) entry which is preliminary data.</text>
</comment>
<organism evidence="1 2">
    <name type="scientific">Caerostris extrusa</name>
    <name type="common">Bark spider</name>
    <name type="synonym">Caerostris bankana</name>
    <dbReference type="NCBI Taxonomy" id="172846"/>
    <lineage>
        <taxon>Eukaryota</taxon>
        <taxon>Metazoa</taxon>
        <taxon>Ecdysozoa</taxon>
        <taxon>Arthropoda</taxon>
        <taxon>Chelicerata</taxon>
        <taxon>Arachnida</taxon>
        <taxon>Araneae</taxon>
        <taxon>Araneomorphae</taxon>
        <taxon>Entelegynae</taxon>
        <taxon>Araneoidea</taxon>
        <taxon>Araneidae</taxon>
        <taxon>Caerostris</taxon>
    </lineage>
</organism>
<dbReference type="EMBL" id="BPLR01011055">
    <property type="protein sequence ID" value="GIY43909.1"/>
    <property type="molecule type" value="Genomic_DNA"/>
</dbReference>
<keyword evidence="2" id="KW-1185">Reference proteome</keyword>
<name>A0AAV4TCJ6_CAEEX</name>
<accession>A0AAV4TCJ6</accession>
<proteinExistence type="predicted"/>
<protein>
    <submittedName>
        <fullName evidence="1">Uncharacterized protein</fullName>
    </submittedName>
</protein>
<gene>
    <name evidence="1" type="ORF">CEXT_112781</name>
</gene>
<sequence length="120" mass="13797">MTVNIKIVALRIRTRPLQEINHRGNWERNHAKSSPKRAAIFGNPLIGKEERANFLPSTWVNYFTPKTHYKVITIALLQGSLNNVTSRIVFRLISFLSQVHCSLPFKRVKPDRIMGDMSVV</sequence>
<evidence type="ECO:0000313" key="1">
    <source>
        <dbReference type="EMBL" id="GIY43909.1"/>
    </source>
</evidence>